<dbReference type="EC" id="2.3.1.-" evidence="2"/>
<protein>
    <submittedName>
        <fullName evidence="2">GNAT family N-acetyltransferase</fullName>
        <ecNumber evidence="2">2.3.1.-</ecNumber>
    </submittedName>
</protein>
<keyword evidence="2" id="KW-0012">Acyltransferase</keyword>
<dbReference type="Gene3D" id="3.40.630.30">
    <property type="match status" value="1"/>
</dbReference>
<evidence type="ECO:0000313" key="3">
    <source>
        <dbReference type="Proteomes" id="UP001589670"/>
    </source>
</evidence>
<dbReference type="PANTHER" id="PTHR43617">
    <property type="entry name" value="L-AMINO ACID N-ACETYLTRANSFERASE"/>
    <property type="match status" value="1"/>
</dbReference>
<evidence type="ECO:0000259" key="1">
    <source>
        <dbReference type="PROSITE" id="PS51186"/>
    </source>
</evidence>
<dbReference type="EMBL" id="JBHMEC010000026">
    <property type="protein sequence ID" value="MFB9151204.1"/>
    <property type="molecule type" value="Genomic_DNA"/>
</dbReference>
<dbReference type="Pfam" id="PF13508">
    <property type="entry name" value="Acetyltransf_7"/>
    <property type="match status" value="1"/>
</dbReference>
<organism evidence="2 3">
    <name type="scientific">Roseovarius ramblicola</name>
    <dbReference type="NCBI Taxonomy" id="2022336"/>
    <lineage>
        <taxon>Bacteria</taxon>
        <taxon>Pseudomonadati</taxon>
        <taxon>Pseudomonadota</taxon>
        <taxon>Alphaproteobacteria</taxon>
        <taxon>Rhodobacterales</taxon>
        <taxon>Roseobacteraceae</taxon>
        <taxon>Roseovarius</taxon>
    </lineage>
</organism>
<dbReference type="Proteomes" id="UP001589670">
    <property type="component" value="Unassembled WGS sequence"/>
</dbReference>
<dbReference type="CDD" id="cd04301">
    <property type="entry name" value="NAT_SF"/>
    <property type="match status" value="1"/>
</dbReference>
<dbReference type="RefSeq" id="WP_377070782.1">
    <property type="nucleotide sequence ID" value="NZ_JBHMEC010000026.1"/>
</dbReference>
<dbReference type="SUPFAM" id="SSF55729">
    <property type="entry name" value="Acyl-CoA N-acyltransferases (Nat)"/>
    <property type="match status" value="1"/>
</dbReference>
<dbReference type="InterPro" id="IPR050276">
    <property type="entry name" value="MshD_Acetyltransferase"/>
</dbReference>
<reference evidence="2 3" key="1">
    <citation type="submission" date="2024-09" db="EMBL/GenBank/DDBJ databases">
        <authorList>
            <person name="Sun Q."/>
            <person name="Mori K."/>
        </authorList>
    </citation>
    <scope>NUCLEOTIDE SEQUENCE [LARGE SCALE GENOMIC DNA]</scope>
    <source>
        <strain evidence="2 3">CECT 9424</strain>
    </source>
</reference>
<accession>A0ABV5I3E6</accession>
<gene>
    <name evidence="2" type="ORF">ACFFU4_15745</name>
</gene>
<dbReference type="PROSITE" id="PS51186">
    <property type="entry name" value="GNAT"/>
    <property type="match status" value="1"/>
</dbReference>
<keyword evidence="2" id="KW-0808">Transferase</keyword>
<name>A0ABV5I3E6_9RHOB</name>
<keyword evidence="3" id="KW-1185">Reference proteome</keyword>
<evidence type="ECO:0000313" key="2">
    <source>
        <dbReference type="EMBL" id="MFB9151204.1"/>
    </source>
</evidence>
<dbReference type="InterPro" id="IPR016181">
    <property type="entry name" value="Acyl_CoA_acyltransferase"/>
</dbReference>
<proteinExistence type="predicted"/>
<comment type="caution">
    <text evidence="2">The sequence shown here is derived from an EMBL/GenBank/DDBJ whole genome shotgun (WGS) entry which is preliminary data.</text>
</comment>
<sequence length="165" mass="19069">MRLARAHIWQVPRLAAILWAATRATPGRPCARSHADDLALLWRETWRGRVRVARARVRQPVRGRIAGFLMRRETRLHALYVAPRWRGRGAGRALLSEAQARAGALDLWVLEENTRARAFYRRAGFAEAEQDRRGGGNDEGLPDIRMIWRDDVWREDVWRNGEARA</sequence>
<dbReference type="InterPro" id="IPR000182">
    <property type="entry name" value="GNAT_dom"/>
</dbReference>
<feature type="domain" description="N-acetyltransferase" evidence="1">
    <location>
        <begin position="6"/>
        <end position="151"/>
    </location>
</feature>
<dbReference type="PANTHER" id="PTHR43617:SF38">
    <property type="entry name" value="N-ACETYLTRANSFERASE DOMAIN-CONTAINING PROTEIN"/>
    <property type="match status" value="1"/>
</dbReference>
<dbReference type="GO" id="GO:0016746">
    <property type="term" value="F:acyltransferase activity"/>
    <property type="evidence" value="ECO:0007669"/>
    <property type="project" value="UniProtKB-KW"/>
</dbReference>